<gene>
    <name evidence="1" type="ORF">MGA5115_03279</name>
    <name evidence="2" type="ORF">MGA5116_03335</name>
</gene>
<reference evidence="1 4" key="1">
    <citation type="submission" date="2016-06" db="EMBL/GenBank/DDBJ databases">
        <authorList>
            <person name="Kjaerup R.B."/>
            <person name="Dalgaard T.S."/>
            <person name="Juul-Madsen H.R."/>
        </authorList>
    </citation>
    <scope>NUCLEOTIDE SEQUENCE [LARGE SCALE GENOMIC DNA]</scope>
    <source>
        <strain evidence="1 4">CECT 5115</strain>
    </source>
</reference>
<evidence type="ECO:0000313" key="2">
    <source>
        <dbReference type="EMBL" id="SBT22710.1"/>
    </source>
</evidence>
<protein>
    <recommendedName>
        <fullName evidence="5">Transposase IS116/IS110/IS902 family protein</fullName>
    </recommendedName>
</protein>
<accession>A0A1C3JV71</accession>
<dbReference type="Proteomes" id="UP000092871">
    <property type="component" value="Unassembled WGS sequence"/>
</dbReference>
<dbReference type="Proteomes" id="UP000092840">
    <property type="component" value="Unassembled WGS sequence"/>
</dbReference>
<keyword evidence="3" id="KW-1185">Reference proteome</keyword>
<name>A0A1C3JV71_9GAMM</name>
<dbReference type="AlphaFoldDB" id="A0A1C3JV71"/>
<evidence type="ECO:0008006" key="5">
    <source>
        <dbReference type="Google" id="ProtNLM"/>
    </source>
</evidence>
<dbReference type="EMBL" id="FLRA01000026">
    <property type="protein sequence ID" value="SBT19118.1"/>
    <property type="molecule type" value="Genomic_DNA"/>
</dbReference>
<evidence type="ECO:0000313" key="1">
    <source>
        <dbReference type="EMBL" id="SBT19118.1"/>
    </source>
</evidence>
<reference evidence="2 3" key="2">
    <citation type="submission" date="2016-06" db="EMBL/GenBank/DDBJ databases">
        <authorList>
            <person name="Rodrigo-Torres L."/>
            <person name="Arahal D.R."/>
        </authorList>
    </citation>
    <scope>NUCLEOTIDE SEQUENCE [LARGE SCALE GENOMIC DNA]</scope>
    <source>
        <strain evidence="2 3">CECT 5116</strain>
    </source>
</reference>
<sequence length="30" mass="3337">MHKNKVIVALANKLVRIAWAVLAKEKSFSA</sequence>
<proteinExistence type="predicted"/>
<evidence type="ECO:0000313" key="4">
    <source>
        <dbReference type="Proteomes" id="UP000092871"/>
    </source>
</evidence>
<dbReference type="EMBL" id="FLRB01000030">
    <property type="protein sequence ID" value="SBT22710.1"/>
    <property type="molecule type" value="Genomic_DNA"/>
</dbReference>
<organism evidence="1 4">
    <name type="scientific">Marinomonas gallaica</name>
    <dbReference type="NCBI Taxonomy" id="1806667"/>
    <lineage>
        <taxon>Bacteria</taxon>
        <taxon>Pseudomonadati</taxon>
        <taxon>Pseudomonadota</taxon>
        <taxon>Gammaproteobacteria</taxon>
        <taxon>Oceanospirillales</taxon>
        <taxon>Oceanospirillaceae</taxon>
        <taxon>Marinomonas</taxon>
    </lineage>
</organism>
<evidence type="ECO:0000313" key="3">
    <source>
        <dbReference type="Proteomes" id="UP000092840"/>
    </source>
</evidence>